<feature type="transmembrane region" description="Helical" evidence="1">
    <location>
        <begin position="188"/>
        <end position="206"/>
    </location>
</feature>
<keyword evidence="1" id="KW-1133">Transmembrane helix</keyword>
<name>A0A9X6SRD9_BACCE</name>
<comment type="caution">
    <text evidence="3">The sequence shown here is derived from an EMBL/GenBank/DDBJ whole genome shotgun (WGS) entry which is preliminary data.</text>
</comment>
<evidence type="ECO:0000313" key="4">
    <source>
        <dbReference type="Proteomes" id="UP000219922"/>
    </source>
</evidence>
<dbReference type="Gene3D" id="1.20.144.10">
    <property type="entry name" value="Phosphatidic acid phosphatase type 2/haloperoxidase"/>
    <property type="match status" value="2"/>
</dbReference>
<feature type="transmembrane region" description="Helical" evidence="1">
    <location>
        <begin position="60"/>
        <end position="82"/>
    </location>
</feature>
<dbReference type="SMART" id="SM00014">
    <property type="entry name" value="acidPPc"/>
    <property type="match status" value="1"/>
</dbReference>
<feature type="transmembrane region" description="Helical" evidence="1">
    <location>
        <begin position="12"/>
        <end position="30"/>
    </location>
</feature>
<protein>
    <submittedName>
        <fullName evidence="3">Phosphatase PAP2 family protein</fullName>
    </submittedName>
</protein>
<reference evidence="3 4" key="1">
    <citation type="submission" date="2017-09" db="EMBL/GenBank/DDBJ databases">
        <title>Large-scale bioinformatics analysis of Bacillus genomes uncovers conserved roles of natural products in bacterial physiology.</title>
        <authorList>
            <consortium name="Agbiome Team Llc"/>
            <person name="Bleich R.M."/>
            <person name="Grubbs K.J."/>
            <person name="Santa Maria K.C."/>
            <person name="Allen S.E."/>
            <person name="Farag S."/>
            <person name="Shank E.A."/>
            <person name="Bowers A."/>
        </authorList>
    </citation>
    <scope>NUCLEOTIDE SEQUENCE [LARGE SCALE GENOMIC DNA]</scope>
    <source>
        <strain evidence="3 4">AFS092789</strain>
    </source>
</reference>
<sequence>MTKNFKIQNKSTFIVSLISLICFGVMAVLVTKQKTVTFDSKVIAFIQGSESPVLTTIMKAFTTIGSTKTVAVLCLIVMFVLYKVLKRRSDCLLFIAAILGSNVLFISLKFLVQRERPSLHRLIEETGYSFPSGHSTIAFAFYGTVLFLLWRHVHVQWKRAILTVIAAMMVLSIGISRIYVGVHYPSDVLAGFLIAGFWITLVIGIYQKYEENTSKKNMLLEIKNHKVS</sequence>
<dbReference type="EMBL" id="NVMX01000369">
    <property type="protein sequence ID" value="PDZ93835.1"/>
    <property type="molecule type" value="Genomic_DNA"/>
</dbReference>
<accession>A0A9X6SRD9</accession>
<feature type="transmembrane region" description="Helical" evidence="1">
    <location>
        <begin position="91"/>
        <end position="112"/>
    </location>
</feature>
<evidence type="ECO:0000313" key="3">
    <source>
        <dbReference type="EMBL" id="PDZ93835.1"/>
    </source>
</evidence>
<feature type="domain" description="Phosphatidic acid phosphatase type 2/haloperoxidase" evidence="2">
    <location>
        <begin position="92"/>
        <end position="203"/>
    </location>
</feature>
<dbReference type="InterPro" id="IPR000326">
    <property type="entry name" value="PAP2/HPO"/>
</dbReference>
<dbReference type="InterPro" id="IPR036938">
    <property type="entry name" value="PAP2/HPO_sf"/>
</dbReference>
<evidence type="ECO:0000256" key="1">
    <source>
        <dbReference type="SAM" id="Phobius"/>
    </source>
</evidence>
<gene>
    <name evidence="3" type="ORF">CON36_37090</name>
</gene>
<keyword evidence="1" id="KW-0812">Transmembrane</keyword>
<dbReference type="AlphaFoldDB" id="A0A9X6SRD9"/>
<dbReference type="PANTHER" id="PTHR14969">
    <property type="entry name" value="SPHINGOSINE-1-PHOSPHATE PHOSPHOHYDROLASE"/>
    <property type="match status" value="1"/>
</dbReference>
<proteinExistence type="predicted"/>
<dbReference type="Pfam" id="PF01569">
    <property type="entry name" value="PAP2"/>
    <property type="match status" value="1"/>
</dbReference>
<feature type="transmembrane region" description="Helical" evidence="1">
    <location>
        <begin position="162"/>
        <end position="182"/>
    </location>
</feature>
<dbReference type="PANTHER" id="PTHR14969:SF13">
    <property type="entry name" value="AT30094P"/>
    <property type="match status" value="1"/>
</dbReference>
<organism evidence="3 4">
    <name type="scientific">Bacillus cereus</name>
    <dbReference type="NCBI Taxonomy" id="1396"/>
    <lineage>
        <taxon>Bacteria</taxon>
        <taxon>Bacillati</taxon>
        <taxon>Bacillota</taxon>
        <taxon>Bacilli</taxon>
        <taxon>Bacillales</taxon>
        <taxon>Bacillaceae</taxon>
        <taxon>Bacillus</taxon>
        <taxon>Bacillus cereus group</taxon>
    </lineage>
</organism>
<feature type="transmembrane region" description="Helical" evidence="1">
    <location>
        <begin position="132"/>
        <end position="150"/>
    </location>
</feature>
<keyword evidence="1" id="KW-0472">Membrane</keyword>
<dbReference type="SUPFAM" id="SSF48317">
    <property type="entry name" value="Acid phosphatase/Vanadium-dependent haloperoxidase"/>
    <property type="match status" value="1"/>
</dbReference>
<evidence type="ECO:0000259" key="2">
    <source>
        <dbReference type="SMART" id="SM00014"/>
    </source>
</evidence>
<dbReference type="CDD" id="cd03392">
    <property type="entry name" value="PAP2_like_2"/>
    <property type="match status" value="1"/>
</dbReference>
<dbReference type="Proteomes" id="UP000219922">
    <property type="component" value="Unassembled WGS sequence"/>
</dbReference>